<organism evidence="3 4">
    <name type="scientific">Niastella soli</name>
    <dbReference type="NCBI Taxonomy" id="2821487"/>
    <lineage>
        <taxon>Bacteria</taxon>
        <taxon>Pseudomonadati</taxon>
        <taxon>Bacteroidota</taxon>
        <taxon>Chitinophagia</taxon>
        <taxon>Chitinophagales</taxon>
        <taxon>Chitinophagaceae</taxon>
        <taxon>Niastella</taxon>
    </lineage>
</organism>
<dbReference type="InterPro" id="IPR000873">
    <property type="entry name" value="AMP-dep_synth/lig_dom"/>
</dbReference>
<keyword evidence="4" id="KW-1185">Reference proteome</keyword>
<dbReference type="InterPro" id="IPR020845">
    <property type="entry name" value="AMP-binding_CS"/>
</dbReference>
<feature type="domain" description="AMP-dependent synthetase/ligase" evidence="1">
    <location>
        <begin position="271"/>
        <end position="589"/>
    </location>
</feature>
<dbReference type="PANTHER" id="PTHR45527">
    <property type="entry name" value="NONRIBOSOMAL PEPTIDE SYNTHETASE"/>
    <property type="match status" value="1"/>
</dbReference>
<sequence length="589" mass="65537">MKSNSVDEQFLLSSNAFINSKKYWMQYLQAFTGETPALLFDRNRINGSEQTLSFRFKTQVYQQLMTVCKGNELSVYMYIIAAYFVLIHKYTRSQYVEVAVPLFNEELAPHAYEYNSLLPLVISIDKQDRFRDILVRVKKDILSTIEHQHYPLRDVYAALGLGEVQESCHTLISCSRFQQKMEKLSTGPLLQFDMVMNQQEIVLMVVSRPGLLVSAHEVCRHLEYIIETSINNLAVVIGDLSISNGPDQQLLQSFQGKAVHYPLERTVLDLFRDQVLERPGATALSFNGRQVSYRELDERSNRLAHCLVARGVQKETLVPICVDRGIEMIVGLLGILKSGGAYVPVDTTYPPGRIQQIINDIQPSIAVSSRARKELLTVSDVSLQVIELDGDSNALNAWPVAATGVVIEATQLAYVIFTSGSTGRPKGVMIEHRSVSNLVYNQQAPLNLLAGMAVFQFASFGFDASCHEIFCTLCHGGHLILSEAALLLNSEALSDMLQQYQVALITLPPSYQAAMKDRLGTIQTIISAGEALNKSVTLELQQQGIRVINAYGPTENTVSAVLTSDPIGENGIVRIGRPLDNVRIYIVDE</sequence>
<dbReference type="InterPro" id="IPR001242">
    <property type="entry name" value="Condensation_dom"/>
</dbReference>
<evidence type="ECO:0000313" key="4">
    <source>
        <dbReference type="Proteomes" id="UP000677244"/>
    </source>
</evidence>
<protein>
    <submittedName>
        <fullName evidence="3">AMP-binding protein</fullName>
    </submittedName>
</protein>
<dbReference type="Gene3D" id="3.40.50.12780">
    <property type="entry name" value="N-terminal domain of ligase-like"/>
    <property type="match status" value="1"/>
</dbReference>
<reference evidence="3 4" key="1">
    <citation type="submission" date="2021-03" db="EMBL/GenBank/DDBJ databases">
        <title>Assistant Professor.</title>
        <authorList>
            <person name="Huq M.A."/>
        </authorList>
    </citation>
    <scope>NUCLEOTIDE SEQUENCE [LARGE SCALE GENOMIC DNA]</scope>
    <source>
        <strain evidence="3 4">MAH-29</strain>
    </source>
</reference>
<gene>
    <name evidence="3" type="ORF">J7I42_32815</name>
</gene>
<name>A0ABS3Z4M6_9BACT</name>
<dbReference type="SUPFAM" id="SSF52777">
    <property type="entry name" value="CoA-dependent acyltransferases"/>
    <property type="match status" value="1"/>
</dbReference>
<dbReference type="Gene3D" id="3.30.559.30">
    <property type="entry name" value="Nonribosomal peptide synthetase, condensation domain"/>
    <property type="match status" value="1"/>
</dbReference>
<dbReference type="PROSITE" id="PS00455">
    <property type="entry name" value="AMP_BINDING"/>
    <property type="match status" value="1"/>
</dbReference>
<dbReference type="RefSeq" id="WP_209144370.1">
    <property type="nucleotide sequence ID" value="NZ_JAGHKO010000019.1"/>
</dbReference>
<evidence type="ECO:0000259" key="2">
    <source>
        <dbReference type="Pfam" id="PF00668"/>
    </source>
</evidence>
<dbReference type="PANTHER" id="PTHR45527:SF1">
    <property type="entry name" value="FATTY ACID SYNTHASE"/>
    <property type="match status" value="1"/>
</dbReference>
<accession>A0ABS3Z4M6</accession>
<dbReference type="SUPFAM" id="SSF56801">
    <property type="entry name" value="Acetyl-CoA synthetase-like"/>
    <property type="match status" value="1"/>
</dbReference>
<feature type="domain" description="Condensation" evidence="2">
    <location>
        <begin position="9"/>
        <end position="172"/>
    </location>
</feature>
<feature type="non-terminal residue" evidence="3">
    <location>
        <position position="589"/>
    </location>
</feature>
<dbReference type="EMBL" id="JAGHKO010000019">
    <property type="protein sequence ID" value="MBO9205115.1"/>
    <property type="molecule type" value="Genomic_DNA"/>
</dbReference>
<dbReference type="Pfam" id="PF00501">
    <property type="entry name" value="AMP-binding"/>
    <property type="match status" value="1"/>
</dbReference>
<proteinExistence type="predicted"/>
<evidence type="ECO:0000259" key="1">
    <source>
        <dbReference type="Pfam" id="PF00501"/>
    </source>
</evidence>
<dbReference type="Pfam" id="PF00668">
    <property type="entry name" value="Condensation"/>
    <property type="match status" value="1"/>
</dbReference>
<dbReference type="Proteomes" id="UP000677244">
    <property type="component" value="Unassembled WGS sequence"/>
</dbReference>
<evidence type="ECO:0000313" key="3">
    <source>
        <dbReference type="EMBL" id="MBO9205115.1"/>
    </source>
</evidence>
<dbReference type="InterPro" id="IPR042099">
    <property type="entry name" value="ANL_N_sf"/>
</dbReference>
<comment type="caution">
    <text evidence="3">The sequence shown here is derived from an EMBL/GenBank/DDBJ whole genome shotgun (WGS) entry which is preliminary data.</text>
</comment>